<dbReference type="SUPFAM" id="SSF51735">
    <property type="entry name" value="NAD(P)-binding Rossmann-fold domains"/>
    <property type="match status" value="1"/>
</dbReference>
<name>S9QRP5_9RHOB</name>
<protein>
    <recommendedName>
        <fullName evidence="6">Oxidoreductase</fullName>
    </recommendedName>
</protein>
<dbReference type="STRING" id="1123237.Salmuc_04038"/>
<dbReference type="InterPro" id="IPR051450">
    <property type="entry name" value="Gfo/Idh/MocA_Oxidoreductases"/>
</dbReference>
<keyword evidence="5" id="KW-1185">Reference proteome</keyword>
<reference evidence="5" key="1">
    <citation type="journal article" date="2014" name="Stand. Genomic Sci.">
        <title>Genome sequence of the exopolysaccharide-producing Salipiger mucosus type strain (DSM 16094(T)), a moderately halophilic member of the Roseobacter clade.</title>
        <authorList>
            <person name="Riedel T."/>
            <person name="Spring S."/>
            <person name="Fiebig A."/>
            <person name="Petersen J."/>
            <person name="Kyrpides N.C."/>
            <person name="Goker M."/>
            <person name="Klenk H.P."/>
        </authorList>
    </citation>
    <scope>NUCLEOTIDE SEQUENCE [LARGE SCALE GENOMIC DNA]</scope>
    <source>
        <strain evidence="5">DSM 16094</strain>
    </source>
</reference>
<dbReference type="eggNOG" id="COG0673">
    <property type="taxonomic scope" value="Bacteria"/>
</dbReference>
<dbReference type="Pfam" id="PF01408">
    <property type="entry name" value="GFO_IDH_MocA"/>
    <property type="match status" value="1"/>
</dbReference>
<evidence type="ECO:0000259" key="2">
    <source>
        <dbReference type="Pfam" id="PF01408"/>
    </source>
</evidence>
<dbReference type="InterPro" id="IPR036291">
    <property type="entry name" value="NAD(P)-bd_dom_sf"/>
</dbReference>
<dbReference type="GO" id="GO:0000166">
    <property type="term" value="F:nucleotide binding"/>
    <property type="evidence" value="ECO:0007669"/>
    <property type="project" value="InterPro"/>
</dbReference>
<organism evidence="4 5">
    <name type="scientific">Salipiger mucosus DSM 16094</name>
    <dbReference type="NCBI Taxonomy" id="1123237"/>
    <lineage>
        <taxon>Bacteria</taxon>
        <taxon>Pseudomonadati</taxon>
        <taxon>Pseudomonadota</taxon>
        <taxon>Alphaproteobacteria</taxon>
        <taxon>Rhodobacterales</taxon>
        <taxon>Roseobacteraceae</taxon>
        <taxon>Salipiger</taxon>
    </lineage>
</organism>
<sequence>MKQVSLLGCGFVADLYMRSLQVMPGITVAAVHDRDADRLREFCAHWGLTACDTFEEFLAAAPAGGLILNLTNPAAHYALNLACLEAGHHVYSEKPLALEMDEARALHALATERGLMLASAPCSVLGEAAQTLGQALRRGIAGTPRAIYAELDDGFIPQAPHADWFSESGAPWPAGDEFRTGCTLEHAGYYLAWLIAWFGSVRTVVAASADTGADKGVAGPVAPDLAVATLFFEDGPVTRLTCSIVAPHDHSIRIVGDKGVLSCGAAWDNAAKVRFARRLTLRRRLMEHPFPRRLRLAKPTHPKVKRWGAAAMNFMLGPSELLDALDEGRPCRLSSDFALHLTEVTLAIQNAGEDAGAQRPARGLGAGRRNLGPARRPRRSRRARGPRGCGPRL</sequence>
<dbReference type="RefSeq" id="WP_021120264.1">
    <property type="nucleotide sequence ID" value="NZ_KE557275.1"/>
</dbReference>
<feature type="compositionally biased region" description="Basic residues" evidence="1">
    <location>
        <begin position="375"/>
        <end position="385"/>
    </location>
</feature>
<evidence type="ECO:0008006" key="6">
    <source>
        <dbReference type="Google" id="ProtNLM"/>
    </source>
</evidence>
<dbReference type="AlphaFoldDB" id="S9QRP5"/>
<dbReference type="Gene3D" id="3.40.50.720">
    <property type="entry name" value="NAD(P)-binding Rossmann-like Domain"/>
    <property type="match status" value="1"/>
</dbReference>
<feature type="domain" description="Gfo/Idh/MocA-like oxidoreductase C-terminal" evidence="3">
    <location>
        <begin position="171"/>
        <end position="266"/>
    </location>
</feature>
<dbReference type="Pfam" id="PF02894">
    <property type="entry name" value="GFO_IDH_MocA_C"/>
    <property type="match status" value="1"/>
</dbReference>
<evidence type="ECO:0000259" key="3">
    <source>
        <dbReference type="Pfam" id="PF02894"/>
    </source>
</evidence>
<proteinExistence type="predicted"/>
<accession>S9QRP5</accession>
<dbReference type="Gene3D" id="3.30.360.10">
    <property type="entry name" value="Dihydrodipicolinate Reductase, domain 2"/>
    <property type="match status" value="1"/>
</dbReference>
<feature type="compositionally biased region" description="Low complexity" evidence="1">
    <location>
        <begin position="355"/>
        <end position="374"/>
    </location>
</feature>
<dbReference type="HOGENOM" id="CLU_023194_6_0_5"/>
<evidence type="ECO:0000313" key="5">
    <source>
        <dbReference type="Proteomes" id="UP000015347"/>
    </source>
</evidence>
<dbReference type="InterPro" id="IPR000683">
    <property type="entry name" value="Gfo/Idh/MocA-like_OxRdtase_N"/>
</dbReference>
<gene>
    <name evidence="4" type="ORF">Salmuc_04038</name>
</gene>
<dbReference type="Proteomes" id="UP000015347">
    <property type="component" value="Unassembled WGS sequence"/>
</dbReference>
<dbReference type="EMBL" id="APVH01000023">
    <property type="protein sequence ID" value="EPX82313.1"/>
    <property type="molecule type" value="Genomic_DNA"/>
</dbReference>
<comment type="caution">
    <text evidence="4">The sequence shown here is derived from an EMBL/GenBank/DDBJ whole genome shotgun (WGS) entry which is preliminary data.</text>
</comment>
<dbReference type="SUPFAM" id="SSF55347">
    <property type="entry name" value="Glyceraldehyde-3-phosphate dehydrogenase-like, C-terminal domain"/>
    <property type="match status" value="1"/>
</dbReference>
<evidence type="ECO:0000256" key="1">
    <source>
        <dbReference type="SAM" id="MobiDB-lite"/>
    </source>
</evidence>
<dbReference type="InterPro" id="IPR004104">
    <property type="entry name" value="Gfo/Idh/MocA-like_OxRdtase_C"/>
</dbReference>
<feature type="region of interest" description="Disordered" evidence="1">
    <location>
        <begin position="352"/>
        <end position="393"/>
    </location>
</feature>
<feature type="domain" description="Gfo/Idh/MocA-like oxidoreductase N-terminal" evidence="2">
    <location>
        <begin position="4"/>
        <end position="118"/>
    </location>
</feature>
<evidence type="ECO:0000313" key="4">
    <source>
        <dbReference type="EMBL" id="EPX82313.1"/>
    </source>
</evidence>
<dbReference type="PANTHER" id="PTHR43377:SF1">
    <property type="entry name" value="BILIVERDIN REDUCTASE A"/>
    <property type="match status" value="1"/>
</dbReference>
<dbReference type="PANTHER" id="PTHR43377">
    <property type="entry name" value="BILIVERDIN REDUCTASE A"/>
    <property type="match status" value="1"/>
</dbReference>